<feature type="region of interest" description="Disordered" evidence="4">
    <location>
        <begin position="14"/>
        <end position="40"/>
    </location>
</feature>
<dbReference type="GO" id="GO:0000145">
    <property type="term" value="C:exocyst"/>
    <property type="evidence" value="ECO:0007669"/>
    <property type="project" value="InterPro"/>
</dbReference>
<dbReference type="InterPro" id="IPR004140">
    <property type="entry name" value="Exo70"/>
</dbReference>
<keyword evidence="3" id="KW-0653">Protein transport</keyword>
<dbReference type="PANTHER" id="PTHR12542:SF38">
    <property type="entry name" value="EXOCYST SUBUNIT EXO70 FAMILY PROTEIN"/>
    <property type="match status" value="1"/>
</dbReference>
<evidence type="ECO:0000256" key="3">
    <source>
        <dbReference type="RuleBase" id="RU365026"/>
    </source>
</evidence>
<dbReference type="FunFam" id="1.20.1280.170:FF:000003">
    <property type="entry name" value="Exocyst subunit Exo70 family protein"/>
    <property type="match status" value="1"/>
</dbReference>
<comment type="similarity">
    <text evidence="1 3">Belongs to the EXO70 family.</text>
</comment>
<feature type="compositionally biased region" description="Low complexity" evidence="4">
    <location>
        <begin position="143"/>
        <end position="156"/>
    </location>
</feature>
<protein>
    <recommendedName>
        <fullName evidence="3">Exocyst subunit Exo70 family protein</fullName>
    </recommendedName>
</protein>
<dbReference type="AlphaFoldDB" id="A0A8T1P7N7"/>
<keyword evidence="3" id="KW-0268">Exocytosis</keyword>
<dbReference type="PANTHER" id="PTHR12542">
    <property type="entry name" value="EXOCYST COMPLEX PROTEIN EXO70"/>
    <property type="match status" value="1"/>
</dbReference>
<feature type="compositionally biased region" description="Basic residues" evidence="4">
    <location>
        <begin position="628"/>
        <end position="637"/>
    </location>
</feature>
<reference evidence="6" key="1">
    <citation type="submission" date="2020-12" db="EMBL/GenBank/DDBJ databases">
        <title>WGS assembly of Carya illinoinensis cv. Pawnee.</title>
        <authorList>
            <person name="Platts A."/>
            <person name="Shu S."/>
            <person name="Wright S."/>
            <person name="Barry K."/>
            <person name="Edger P."/>
            <person name="Pires J.C."/>
            <person name="Schmutz J."/>
        </authorList>
    </citation>
    <scope>NUCLEOTIDE SEQUENCE</scope>
    <source>
        <tissue evidence="6">Leaf</tissue>
    </source>
</reference>
<proteinExistence type="inferred from homology"/>
<accession>A0A8T1P7N7</accession>
<name>A0A8T1P7N7_CARIL</name>
<dbReference type="GO" id="GO:0006887">
    <property type="term" value="P:exocytosis"/>
    <property type="evidence" value="ECO:0007669"/>
    <property type="project" value="UniProtKB-KW"/>
</dbReference>
<evidence type="ECO:0000256" key="1">
    <source>
        <dbReference type="ARBA" id="ARBA00006756"/>
    </source>
</evidence>
<dbReference type="GO" id="GO:0015031">
    <property type="term" value="P:protein transport"/>
    <property type="evidence" value="ECO:0007669"/>
    <property type="project" value="UniProtKB-KW"/>
</dbReference>
<organism evidence="6 7">
    <name type="scientific">Carya illinoinensis</name>
    <name type="common">Pecan</name>
    <dbReference type="NCBI Taxonomy" id="32201"/>
    <lineage>
        <taxon>Eukaryota</taxon>
        <taxon>Viridiplantae</taxon>
        <taxon>Streptophyta</taxon>
        <taxon>Embryophyta</taxon>
        <taxon>Tracheophyta</taxon>
        <taxon>Spermatophyta</taxon>
        <taxon>Magnoliopsida</taxon>
        <taxon>eudicotyledons</taxon>
        <taxon>Gunneridae</taxon>
        <taxon>Pentapetalae</taxon>
        <taxon>rosids</taxon>
        <taxon>fabids</taxon>
        <taxon>Fagales</taxon>
        <taxon>Juglandaceae</taxon>
        <taxon>Carya</taxon>
    </lineage>
</organism>
<evidence type="ECO:0000313" key="6">
    <source>
        <dbReference type="EMBL" id="KAG6639999.1"/>
    </source>
</evidence>
<evidence type="ECO:0000313" key="7">
    <source>
        <dbReference type="Proteomes" id="UP000811609"/>
    </source>
</evidence>
<dbReference type="Proteomes" id="UP000811609">
    <property type="component" value="Chromosome 10"/>
</dbReference>
<feature type="compositionally biased region" description="Low complexity" evidence="4">
    <location>
        <begin position="16"/>
        <end position="38"/>
    </location>
</feature>
<feature type="region of interest" description="Disordered" evidence="4">
    <location>
        <begin position="615"/>
        <end position="637"/>
    </location>
</feature>
<keyword evidence="2 3" id="KW-0813">Transport</keyword>
<dbReference type="GO" id="GO:0005546">
    <property type="term" value="F:phosphatidylinositol-4,5-bisphosphate binding"/>
    <property type="evidence" value="ECO:0007669"/>
    <property type="project" value="InterPro"/>
</dbReference>
<sequence length="637" mass="71903">MPRKGMRSLCFHSKTPSFSASRHPSPSSRRPSVSTPRRSFSDTMIEQSIEAAASLIMKWDPESSAYAKVTSIFYESKREAIQFIKCVNDLQKSMHALVSDNSSTSERLVYAQNLMQIAMKRLQKEFYQILSMNRAHLDPESVSARSSRASTRSSTSDYEDVDDDVRPPGDSIEEVEEVSSIAMADLRSIAECMISSGYAKECVSIYKIIRKSIVDEGIYRLGVEKLSSSQISKMDWELLDMRIKAWLDAVKISMKTLFNGERILCDHVFASSDSIRESCFAEISKGGATLLFGFPEVLVAKSKKSPEKIFRVLDMYTAIAENWPEIEFIFSFESTATVRSQAINSLIRLSESVRTMLSDFESTLQKDSSKLSPVLGGGVHPLTLNAMNYLSILGDYSNVLGDIFADWIPPPKSSLPEFYFDGLQTDESPALGISMRIAWLILVLLCKLDGRAEHYKDACLSYIFLANNHQHVVSKVRTSNLLYLLGEEWVAKQEAKVRQFSANYERFAWGKVIASLPENPTAEVSPAEAKEVFRKFNLSFDEAYRKKGSFIVADPNLRDEMKVSIARKIVPVYQEFYKKNRQQLNGKGERNARLYIRFSPEDVGNYISDLFFGTADKGSRPSSSSSSSHRRRERFTA</sequence>
<evidence type="ECO:0000256" key="2">
    <source>
        <dbReference type="ARBA" id="ARBA00022448"/>
    </source>
</evidence>
<comment type="caution">
    <text evidence="6">The sequence shown here is derived from an EMBL/GenBank/DDBJ whole genome shotgun (WGS) entry which is preliminary data.</text>
</comment>
<dbReference type="Pfam" id="PF03081">
    <property type="entry name" value="Exo70_C"/>
    <property type="match status" value="1"/>
</dbReference>
<dbReference type="InterPro" id="IPR046364">
    <property type="entry name" value="Exo70_C"/>
</dbReference>
<dbReference type="Pfam" id="PF20669">
    <property type="entry name" value="Exo70_N"/>
    <property type="match status" value="1"/>
</dbReference>
<keyword evidence="7" id="KW-1185">Reference proteome</keyword>
<feature type="domain" description="Exocyst complex subunit Exo70 C-terminal" evidence="5">
    <location>
        <begin position="244"/>
        <end position="609"/>
    </location>
</feature>
<evidence type="ECO:0000259" key="5">
    <source>
        <dbReference type="Pfam" id="PF03081"/>
    </source>
</evidence>
<feature type="region of interest" description="Disordered" evidence="4">
    <location>
        <begin position="141"/>
        <end position="170"/>
    </location>
</feature>
<gene>
    <name evidence="6" type="ORF">CIPAW_10G141000</name>
</gene>
<dbReference type="EMBL" id="CM031818">
    <property type="protein sequence ID" value="KAG6639999.1"/>
    <property type="molecule type" value="Genomic_DNA"/>
</dbReference>
<comment type="function">
    <text evidence="3">Component of the exocyst complex.</text>
</comment>
<evidence type="ECO:0000256" key="4">
    <source>
        <dbReference type="SAM" id="MobiDB-lite"/>
    </source>
</evidence>